<evidence type="ECO:0000313" key="3">
    <source>
        <dbReference type="Proteomes" id="UP001309876"/>
    </source>
</evidence>
<evidence type="ECO:0000313" key="2">
    <source>
        <dbReference type="EMBL" id="KAK5082882.1"/>
    </source>
</evidence>
<keyword evidence="3" id="KW-1185">Reference proteome</keyword>
<comment type="caution">
    <text evidence="2">The sequence shown here is derived from an EMBL/GenBank/DDBJ whole genome shotgun (WGS) entry which is preliminary data.</text>
</comment>
<dbReference type="Proteomes" id="UP001309876">
    <property type="component" value="Unassembled WGS sequence"/>
</dbReference>
<feature type="compositionally biased region" description="Acidic residues" evidence="1">
    <location>
        <begin position="66"/>
        <end position="82"/>
    </location>
</feature>
<organism evidence="2 3">
    <name type="scientific">Lithohypha guttulata</name>
    <dbReference type="NCBI Taxonomy" id="1690604"/>
    <lineage>
        <taxon>Eukaryota</taxon>
        <taxon>Fungi</taxon>
        <taxon>Dikarya</taxon>
        <taxon>Ascomycota</taxon>
        <taxon>Pezizomycotina</taxon>
        <taxon>Eurotiomycetes</taxon>
        <taxon>Chaetothyriomycetidae</taxon>
        <taxon>Chaetothyriales</taxon>
        <taxon>Trichomeriaceae</taxon>
        <taxon>Lithohypha</taxon>
    </lineage>
</organism>
<dbReference type="AlphaFoldDB" id="A0AAN7Y4Q5"/>
<accession>A0AAN7Y4Q5</accession>
<name>A0AAN7Y4Q5_9EURO</name>
<reference evidence="2 3" key="1">
    <citation type="submission" date="2023-08" db="EMBL/GenBank/DDBJ databases">
        <title>Black Yeasts Isolated from many extreme environments.</title>
        <authorList>
            <person name="Coleine C."/>
            <person name="Stajich J.E."/>
            <person name="Selbmann L."/>
        </authorList>
    </citation>
    <scope>NUCLEOTIDE SEQUENCE [LARGE SCALE GENOMIC DNA]</scope>
    <source>
        <strain evidence="2 3">CCFEE 5910</strain>
    </source>
</reference>
<feature type="region of interest" description="Disordered" evidence="1">
    <location>
        <begin position="110"/>
        <end position="156"/>
    </location>
</feature>
<protein>
    <submittedName>
        <fullName evidence="2">Uncharacterized protein</fullName>
    </submittedName>
</protein>
<feature type="region of interest" description="Disordered" evidence="1">
    <location>
        <begin position="43"/>
        <end position="82"/>
    </location>
</feature>
<dbReference type="EMBL" id="JAVRRJ010000007">
    <property type="protein sequence ID" value="KAK5082882.1"/>
    <property type="molecule type" value="Genomic_DNA"/>
</dbReference>
<gene>
    <name evidence="2" type="ORF">LTR05_006763</name>
</gene>
<proteinExistence type="predicted"/>
<evidence type="ECO:0000256" key="1">
    <source>
        <dbReference type="SAM" id="MobiDB-lite"/>
    </source>
</evidence>
<sequence>MALKESLEQKKQESQNKDLRKKWSIVEHIIDVRTHLEQYEDEGISGDTLISAPDFSDYSRGSKVDEDSEEAEDALESNDQEEMLEEARDISAECLQEGMCTDVDQVSNVSQQPQFAQREPGVKQGNRRSSRREEARSAPACMPRKSQHIQVPQTQPSGSTFHPPLIMPGWDNFQNSLIGLDHRSAPPPSQHNNYPQEGFGAVHWNHQVHPSMDITSQFAERCMIAPGHMGNTNMHGGYIHQTHSPAFVHQPNLTHPPGYPMEGPNSAPMQVRGSMGYDAFMTERPTNGEMMQRGYFPM</sequence>